<evidence type="ECO:0000313" key="9">
    <source>
        <dbReference type="EMBL" id="EEV87463.1"/>
    </source>
</evidence>
<dbReference type="PRINTS" id="PR00149">
    <property type="entry name" value="FUMRATELYASE"/>
</dbReference>
<evidence type="ECO:0000313" key="10">
    <source>
        <dbReference type="Proteomes" id="UP000004870"/>
    </source>
</evidence>
<evidence type="ECO:0000256" key="1">
    <source>
        <dbReference type="ARBA" id="ARBA00005596"/>
    </source>
</evidence>
<dbReference type="Pfam" id="PF00206">
    <property type="entry name" value="Lyase_1"/>
    <property type="match status" value="1"/>
</dbReference>
<dbReference type="Gene3D" id="1.10.275.10">
    <property type="entry name" value="Fumarase/aspartase (N-terminal domain)"/>
    <property type="match status" value="1"/>
</dbReference>
<dbReference type="FunFam" id="1.20.200.10:FF:000001">
    <property type="entry name" value="Fumarate hydratase, mitochondrial"/>
    <property type="match status" value="1"/>
</dbReference>
<dbReference type="CDD" id="cd01357">
    <property type="entry name" value="Aspartase"/>
    <property type="match status" value="1"/>
</dbReference>
<dbReference type="FunFam" id="1.10.40.30:FF:000002">
    <property type="entry name" value="Fumarate hydratase class II"/>
    <property type="match status" value="1"/>
</dbReference>
<dbReference type="InterPro" id="IPR020557">
    <property type="entry name" value="Fumarate_lyase_CS"/>
</dbReference>
<evidence type="ECO:0000259" key="8">
    <source>
        <dbReference type="Pfam" id="PF10415"/>
    </source>
</evidence>
<dbReference type="PROSITE" id="PS00163">
    <property type="entry name" value="FUMARATE_LYASES"/>
    <property type="match status" value="1"/>
</dbReference>
<dbReference type="PANTHER" id="PTHR42696:SF2">
    <property type="entry name" value="ASPARTATE AMMONIA-LYASE"/>
    <property type="match status" value="1"/>
</dbReference>
<dbReference type="Proteomes" id="UP000004870">
    <property type="component" value="Unassembled WGS sequence"/>
</dbReference>
<protein>
    <recommendedName>
        <fullName evidence="3 5">Aspartate ammonia-lyase</fullName>
        <shortName evidence="6">Aspartase</shortName>
        <ecNumber evidence="2 5">4.3.1.1</ecNumber>
    </recommendedName>
</protein>
<dbReference type="GO" id="GO:0006099">
    <property type="term" value="P:tricarboxylic acid cycle"/>
    <property type="evidence" value="ECO:0007669"/>
    <property type="project" value="InterPro"/>
</dbReference>
<dbReference type="InterPro" id="IPR018951">
    <property type="entry name" value="Fumarase_C_C"/>
</dbReference>
<dbReference type="InterPro" id="IPR022761">
    <property type="entry name" value="Fumarate_lyase_N"/>
</dbReference>
<dbReference type="NCBIfam" id="TIGR00839">
    <property type="entry name" value="aspA"/>
    <property type="match status" value="1"/>
</dbReference>
<dbReference type="InterPro" id="IPR008948">
    <property type="entry name" value="L-Aspartase-like"/>
</dbReference>
<dbReference type="Gene3D" id="1.10.40.30">
    <property type="entry name" value="Fumarase/aspartase (C-terminal domain)"/>
    <property type="match status" value="1"/>
</dbReference>
<evidence type="ECO:0000256" key="2">
    <source>
        <dbReference type="ARBA" id="ARBA00012992"/>
    </source>
</evidence>
<dbReference type="Pfam" id="PF10415">
    <property type="entry name" value="FumaraseC_C"/>
    <property type="match status" value="1"/>
</dbReference>
<evidence type="ECO:0000256" key="3">
    <source>
        <dbReference type="ARBA" id="ARBA00016146"/>
    </source>
</evidence>
<dbReference type="AlphaFoldDB" id="C8ND70"/>
<evidence type="ECO:0000256" key="5">
    <source>
        <dbReference type="NCBIfam" id="TIGR00839"/>
    </source>
</evidence>
<gene>
    <name evidence="9" type="primary">aspA</name>
    <name evidence="9" type="ORF">HMPREF0198_2448</name>
</gene>
<evidence type="ECO:0000256" key="4">
    <source>
        <dbReference type="ARBA" id="ARBA00023239"/>
    </source>
</evidence>
<dbReference type="EC" id="4.3.1.1" evidence="2 5"/>
<feature type="domain" description="Fumarate lyase N-terminal" evidence="7">
    <location>
        <begin position="26"/>
        <end position="357"/>
    </location>
</feature>
<dbReference type="InterPro" id="IPR051546">
    <property type="entry name" value="Aspartate_Ammonia-Lyase"/>
</dbReference>
<proteinExistence type="inferred from homology"/>
<evidence type="ECO:0000256" key="6">
    <source>
        <dbReference type="RuleBase" id="RU362017"/>
    </source>
</evidence>
<dbReference type="SUPFAM" id="SSF48557">
    <property type="entry name" value="L-aspartase-like"/>
    <property type="match status" value="1"/>
</dbReference>
<keyword evidence="4 6" id="KW-0456">Lyase</keyword>
<dbReference type="GO" id="GO:0008797">
    <property type="term" value="F:aspartate ammonia-lyase activity"/>
    <property type="evidence" value="ECO:0007669"/>
    <property type="project" value="UniProtKB-UniRule"/>
</dbReference>
<dbReference type="Gene3D" id="1.20.200.10">
    <property type="entry name" value="Fumarase/aspartase (Central domain)"/>
    <property type="match status" value="1"/>
</dbReference>
<organism evidence="9 10">
    <name type="scientific">Cardiobacterium hominis (strain ATCC 15826 / DSM 8339 / NCTC 10426 / 6573)</name>
    <dbReference type="NCBI Taxonomy" id="638300"/>
    <lineage>
        <taxon>Bacteria</taxon>
        <taxon>Pseudomonadati</taxon>
        <taxon>Pseudomonadota</taxon>
        <taxon>Gammaproteobacteria</taxon>
        <taxon>Cardiobacteriales</taxon>
        <taxon>Cardiobacteriaceae</taxon>
        <taxon>Cardiobacterium</taxon>
    </lineage>
</organism>
<sequence>MKVLKYTKPNRRHLMTATRREHDLLGERDVPADAYYGIQTLRALENFNITGVHLDQFSTFINAFAQVKKAAALANHEVGALDGKIKDAIVAACDEIISGKLHDQFLVDMIQGGAGTSTNMNANEVIANRALEILGHKKGEYDYCHPNNHVNKSQSTNDAYPTALHVALDGYIERLIGSLQKLHDSFARKSREFGDKLKMGRTHLQDAVPMTAGQEFNAFATMIATEIERLDEPRRRLYEMNMGATAIGTGLNAPAGYIPACARHLAAVTGKPYKTAQDLIQATQDTSGYVHLSGNLRLIATRLSKIANDLRFLSSGPRAGLANYILPDRQPGSSIMPGKINPVIPEVVNQTCFHVMGIDHSIALASEAGQLQLNVFEPVITFNLFTAMVMLSRACETFAEKCIDGIQLNEAHCREQVLSNIGLVTALNPYIGYEKSSDVAKTAKRTGGSVYDIVLEKGYLSKDELEKIIAPENMVYPKK</sequence>
<evidence type="ECO:0000259" key="7">
    <source>
        <dbReference type="Pfam" id="PF00206"/>
    </source>
</evidence>
<comment type="caution">
    <text evidence="9">The sequence shown here is derived from an EMBL/GenBank/DDBJ whole genome shotgun (WGS) entry which is preliminary data.</text>
</comment>
<keyword evidence="10" id="KW-1185">Reference proteome</keyword>
<comment type="similarity">
    <text evidence="1 6">Belongs to the class-II fumarase/aspartase family. Aspartase subfamily.</text>
</comment>
<dbReference type="InterPro" id="IPR000362">
    <property type="entry name" value="Fumarate_lyase_fam"/>
</dbReference>
<dbReference type="PANTHER" id="PTHR42696">
    <property type="entry name" value="ASPARTATE AMMONIA-LYASE"/>
    <property type="match status" value="1"/>
</dbReference>
<dbReference type="FunFam" id="1.10.275.10:FF:000001">
    <property type="entry name" value="Fumarate hydratase, mitochondrial"/>
    <property type="match status" value="1"/>
</dbReference>
<comment type="catalytic activity">
    <reaction evidence="6">
        <text>L-aspartate = fumarate + NH4(+)</text>
        <dbReference type="Rhea" id="RHEA:16601"/>
        <dbReference type="ChEBI" id="CHEBI:28938"/>
        <dbReference type="ChEBI" id="CHEBI:29806"/>
        <dbReference type="ChEBI" id="CHEBI:29991"/>
        <dbReference type="EC" id="4.3.1.1"/>
    </reaction>
</comment>
<dbReference type="InterPro" id="IPR004708">
    <property type="entry name" value="ApsA"/>
</dbReference>
<dbReference type="HOGENOM" id="CLU_021594_4_1_6"/>
<dbReference type="NCBIfam" id="NF008909">
    <property type="entry name" value="PRK12273.1"/>
    <property type="match status" value="1"/>
</dbReference>
<dbReference type="STRING" id="2718.CHUV0807_1440"/>
<dbReference type="GO" id="GO:0006531">
    <property type="term" value="P:aspartate metabolic process"/>
    <property type="evidence" value="ECO:0007669"/>
    <property type="project" value="InterPro"/>
</dbReference>
<dbReference type="InterPro" id="IPR024083">
    <property type="entry name" value="Fumarase/histidase_N"/>
</dbReference>
<dbReference type="GO" id="GO:0005829">
    <property type="term" value="C:cytosol"/>
    <property type="evidence" value="ECO:0007669"/>
    <property type="project" value="TreeGrafter"/>
</dbReference>
<dbReference type="EMBL" id="ACKY01000130">
    <property type="protein sequence ID" value="EEV87463.1"/>
    <property type="molecule type" value="Genomic_DNA"/>
</dbReference>
<feature type="domain" description="Fumarase C C-terminal" evidence="8">
    <location>
        <begin position="423"/>
        <end position="475"/>
    </location>
</feature>
<name>C8ND70_CARH6</name>
<reference evidence="9 10" key="1">
    <citation type="submission" date="2009-08" db="EMBL/GenBank/DDBJ databases">
        <authorList>
            <person name="Qin X."/>
            <person name="Bachman B."/>
            <person name="Battles P."/>
            <person name="Bell A."/>
            <person name="Bess C."/>
            <person name="Bickham C."/>
            <person name="Chaboub L."/>
            <person name="Chen D."/>
            <person name="Coyle M."/>
            <person name="Deiros D.R."/>
            <person name="Dinh H."/>
            <person name="Forbes L."/>
            <person name="Fowler G."/>
            <person name="Francisco L."/>
            <person name="Fu Q."/>
            <person name="Gubbala S."/>
            <person name="Hale W."/>
            <person name="Han Y."/>
            <person name="Hemphill L."/>
            <person name="Highlander S.K."/>
            <person name="Hirani K."/>
            <person name="Hogues M."/>
            <person name="Jackson L."/>
            <person name="Jakkamsetti A."/>
            <person name="Javaid M."/>
            <person name="Jiang H."/>
            <person name="Korchina V."/>
            <person name="Kovar C."/>
            <person name="Lara F."/>
            <person name="Lee S."/>
            <person name="Mata R."/>
            <person name="Mathew T."/>
            <person name="Moen C."/>
            <person name="Morales K."/>
            <person name="Munidasa M."/>
            <person name="Nazareth L."/>
            <person name="Ngo R."/>
            <person name="Nguyen L."/>
            <person name="Okwuonu G."/>
            <person name="Ongeri F."/>
            <person name="Patil S."/>
            <person name="Petrosino J."/>
            <person name="Pham C."/>
            <person name="Pham P."/>
            <person name="Pu L.-L."/>
            <person name="Puazo M."/>
            <person name="Raj R."/>
            <person name="Reid J."/>
            <person name="Rouhana J."/>
            <person name="Saada N."/>
            <person name="Shang Y."/>
            <person name="Simmons D."/>
            <person name="Thornton R."/>
            <person name="Warren J."/>
            <person name="Weissenberger G."/>
            <person name="Zhang J."/>
            <person name="Zhang L."/>
            <person name="Zhou C."/>
            <person name="Zhu D."/>
            <person name="Muzny D."/>
            <person name="Worley K."/>
            <person name="Gibbs R."/>
        </authorList>
    </citation>
    <scope>NUCLEOTIDE SEQUENCE [LARGE SCALE GENOMIC DNA]</scope>
    <source>
        <strain evidence="10">ATCC 15826 / DSM 8339 / NCTC 10426 / 6573</strain>
    </source>
</reference>
<accession>C8ND70</accession>